<evidence type="ECO:0000256" key="4">
    <source>
        <dbReference type="ARBA" id="ARBA00023136"/>
    </source>
</evidence>
<comment type="caution">
    <text evidence="9">The sequence shown here is derived from an EMBL/GenBank/DDBJ whole genome shotgun (WGS) entry which is preliminary data.</text>
</comment>
<evidence type="ECO:0000259" key="7">
    <source>
        <dbReference type="Pfam" id="PF01061"/>
    </source>
</evidence>
<feature type="coiled-coil region" evidence="5">
    <location>
        <begin position="426"/>
        <end position="453"/>
    </location>
</feature>
<dbReference type="Pfam" id="PF01061">
    <property type="entry name" value="ABC2_membrane"/>
    <property type="match status" value="1"/>
</dbReference>
<sequence>MLGMIKAEFRHIRHNRLLLLSTVVICFIPFLYSIFFLKSVWDPYGTTQNLPVAVVNHDQPVKYQGKRFAVGQQMTDELKKNHQLKWEIVSQKQANYGLKHREYYTVVTIPKDFSKDATTVLDHQPTKMKLTYTTNDSLNMIAEVISRMGMSQLNQQIRGQVTKAYAKTMFSMVKKVKGGMVEAANGAGQLDQGMATLSDGLNQYVAGVSQVNNGVQTLRASVMPLGPAAAKLAAGSSQLATGAQTYTAGVGQAAAGAGQLHQGIGQYTAGVQQLGNGLQQINGQSAKLKAGANQLATGSDQLSQGTKELNDRVTTANGQLKGQLAGLNTSLAQAQALQQQLPAVANGMQQMQAGMVNVKSALAAVNQAASALQSAPSGGSNTAATDQQIAGQLSALAGSTTDDKIKGQLSALAAQASANAQNAGGKSNNAAAVQNLQAQIANLNQQVAQLGQGANSVAQAQAMLGQVQQLMSTLKTAQGNLQAMPGQLSALQAATGQLATGAQQLQGGIKTAQGGINQYTNAVGTATNGANQLTQNSNALLAGSQQLLGGLQLLNANSGSLVGGAMTLAGALGQLNQQVPALIGGINQLAAGTAKLDANSPALLAGVAKLQAGANQLATALSQATMKLNQIQLGDANADMIAKPTKLQHKNYTYVRNYGNALAPYVLSVALYVGALVFNFVYPIRKIALPSKSGSAWWASKVVLGLCVITAMAVLEGGIMMMLGLHIDHVPSFFTTLILFGWASMAIVMFLSMLLDNPGRFLSMVLLMLQLGGSGGTFPMELTKPFYNDIHWYLPMTYSIQGLRQGMFGGLGNHYAMMCNSVLLGLAVVFNILLLFTMIWLQGHNYAGKSQLDGNQDLLAIEQDDDGMHLRTK</sequence>
<keyword evidence="2 6" id="KW-0812">Transmembrane</keyword>
<feature type="domain" description="ABC-2 type transporter transmembrane" evidence="8">
    <location>
        <begin position="24"/>
        <end position="160"/>
    </location>
</feature>
<reference evidence="9 10" key="1">
    <citation type="journal article" date="2015" name="Genome Announc.">
        <title>Expanding the biotechnology potential of lactobacilli through comparative genomics of 213 strains and associated genera.</title>
        <authorList>
            <person name="Sun Z."/>
            <person name="Harris H.M."/>
            <person name="McCann A."/>
            <person name="Guo C."/>
            <person name="Argimon S."/>
            <person name="Zhang W."/>
            <person name="Yang X."/>
            <person name="Jeffery I.B."/>
            <person name="Cooney J.C."/>
            <person name="Kagawa T.F."/>
            <person name="Liu W."/>
            <person name="Song Y."/>
            <person name="Salvetti E."/>
            <person name="Wrobel A."/>
            <person name="Rasinkangas P."/>
            <person name="Parkhill J."/>
            <person name="Rea M.C."/>
            <person name="O'Sullivan O."/>
            <person name="Ritari J."/>
            <person name="Douillard F.P."/>
            <person name="Paul Ross R."/>
            <person name="Yang R."/>
            <person name="Briner A.E."/>
            <person name="Felis G.E."/>
            <person name="de Vos W.M."/>
            <person name="Barrangou R."/>
            <person name="Klaenhammer T.R."/>
            <person name="Caufield P.W."/>
            <person name="Cui Y."/>
            <person name="Zhang H."/>
            <person name="O'Toole P.W."/>
        </authorList>
    </citation>
    <scope>NUCLEOTIDE SEQUENCE [LARGE SCALE GENOMIC DNA]</scope>
    <source>
        <strain evidence="9 10">DSM 18793</strain>
    </source>
</reference>
<dbReference type="PANTHER" id="PTHR43077">
    <property type="entry name" value="TRANSPORT PERMEASE YVFS-RELATED"/>
    <property type="match status" value="1"/>
</dbReference>
<dbReference type="OrthoDB" id="9811483at2"/>
<evidence type="ECO:0000256" key="3">
    <source>
        <dbReference type="ARBA" id="ARBA00022989"/>
    </source>
</evidence>
<dbReference type="RefSeq" id="WP_056995716.1">
    <property type="nucleotide sequence ID" value="NZ_AZGC01000045.1"/>
</dbReference>
<accession>A0A0R1UIX2</accession>
<dbReference type="GO" id="GO:0016020">
    <property type="term" value="C:membrane"/>
    <property type="evidence" value="ECO:0007669"/>
    <property type="project" value="UniProtKB-SubCell"/>
</dbReference>
<proteinExistence type="predicted"/>
<dbReference type="GO" id="GO:0140359">
    <property type="term" value="F:ABC-type transporter activity"/>
    <property type="evidence" value="ECO:0007669"/>
    <property type="project" value="InterPro"/>
</dbReference>
<dbReference type="NCBIfam" id="TIGR03061">
    <property type="entry name" value="pip_yhgE_Nterm"/>
    <property type="match status" value="1"/>
</dbReference>
<dbReference type="Pfam" id="PF12698">
    <property type="entry name" value="ABC2_membrane_3"/>
    <property type="match status" value="1"/>
</dbReference>
<keyword evidence="10" id="KW-1185">Reference proteome</keyword>
<comment type="subcellular location">
    <subcellularLocation>
        <location evidence="1">Membrane</location>
        <topology evidence="1">Multi-pass membrane protein</topology>
    </subcellularLocation>
</comment>
<feature type="transmembrane region" description="Helical" evidence="6">
    <location>
        <begin position="17"/>
        <end position="37"/>
    </location>
</feature>
<evidence type="ECO:0000313" key="10">
    <source>
        <dbReference type="Proteomes" id="UP000051084"/>
    </source>
</evidence>
<dbReference type="STRING" id="417373.GCA_001570685_00615"/>
<evidence type="ECO:0000256" key="1">
    <source>
        <dbReference type="ARBA" id="ARBA00004141"/>
    </source>
</evidence>
<dbReference type="Proteomes" id="UP000051084">
    <property type="component" value="Unassembled WGS sequence"/>
</dbReference>
<evidence type="ECO:0000259" key="8">
    <source>
        <dbReference type="Pfam" id="PF12698"/>
    </source>
</evidence>
<dbReference type="PATRIC" id="fig|1423742.4.peg.13"/>
<dbReference type="EMBL" id="AZGC01000045">
    <property type="protein sequence ID" value="KRL93255.1"/>
    <property type="molecule type" value="Genomic_DNA"/>
</dbReference>
<feature type="transmembrane region" description="Helical" evidence="6">
    <location>
        <begin position="815"/>
        <end position="841"/>
    </location>
</feature>
<dbReference type="InterPro" id="IPR023908">
    <property type="entry name" value="xxxLxxG_rpt"/>
</dbReference>
<name>A0A0R1UIX2_9LACO</name>
<evidence type="ECO:0000256" key="2">
    <source>
        <dbReference type="ARBA" id="ARBA00022692"/>
    </source>
</evidence>
<dbReference type="NCBIfam" id="TIGR03057">
    <property type="entry name" value="xxxLxxG_by_4"/>
    <property type="match status" value="3"/>
</dbReference>
<dbReference type="SUPFAM" id="SSF58104">
    <property type="entry name" value="Methyl-accepting chemotaxis protein (MCP) signaling domain"/>
    <property type="match status" value="1"/>
</dbReference>
<dbReference type="AlphaFoldDB" id="A0A0R1UIX2"/>
<keyword evidence="5" id="KW-0175">Coiled coil</keyword>
<feature type="transmembrane region" description="Helical" evidence="6">
    <location>
        <begin position="733"/>
        <end position="754"/>
    </location>
</feature>
<dbReference type="InterPro" id="IPR051328">
    <property type="entry name" value="T7SS_ABC-Transporter"/>
</dbReference>
<keyword evidence="4 6" id="KW-0472">Membrane</keyword>
<feature type="domain" description="ABC-2 type transporter transmembrane" evidence="7">
    <location>
        <begin position="684"/>
        <end position="808"/>
    </location>
</feature>
<dbReference type="NCBIfam" id="TIGR03062">
    <property type="entry name" value="pip_yhgE_Cterm"/>
    <property type="match status" value="1"/>
</dbReference>
<gene>
    <name evidence="9" type="ORF">FC21_GL000009</name>
</gene>
<feature type="transmembrane region" description="Helical" evidence="6">
    <location>
        <begin position="702"/>
        <end position="727"/>
    </location>
</feature>
<dbReference type="InterPro" id="IPR017500">
    <property type="entry name" value="Phage_infect_YhgE_N"/>
</dbReference>
<keyword evidence="3 6" id="KW-1133">Transmembrane helix</keyword>
<evidence type="ECO:0000256" key="5">
    <source>
        <dbReference type="SAM" id="Coils"/>
    </source>
</evidence>
<evidence type="ECO:0000313" key="9">
    <source>
        <dbReference type="EMBL" id="KRL93255.1"/>
    </source>
</evidence>
<dbReference type="InterPro" id="IPR017501">
    <property type="entry name" value="Phage_infect_YhgE_C"/>
</dbReference>
<dbReference type="InterPro" id="IPR013525">
    <property type="entry name" value="ABC2_TM"/>
</dbReference>
<dbReference type="PANTHER" id="PTHR43077:SF5">
    <property type="entry name" value="PHAGE INFECTION PROTEIN"/>
    <property type="match status" value="1"/>
</dbReference>
<dbReference type="Gene3D" id="1.10.287.950">
    <property type="entry name" value="Methyl-accepting chemotaxis protein"/>
    <property type="match status" value="1"/>
</dbReference>
<feature type="transmembrane region" description="Helical" evidence="6">
    <location>
        <begin position="662"/>
        <end position="682"/>
    </location>
</feature>
<organism evidence="9 10">
    <name type="scientific">Limosilactobacillus equigenerosi DSM 18793 = JCM 14505</name>
    <dbReference type="NCBI Taxonomy" id="1423742"/>
    <lineage>
        <taxon>Bacteria</taxon>
        <taxon>Bacillati</taxon>
        <taxon>Bacillota</taxon>
        <taxon>Bacilli</taxon>
        <taxon>Lactobacillales</taxon>
        <taxon>Lactobacillaceae</taxon>
        <taxon>Limosilactobacillus</taxon>
    </lineage>
</organism>
<dbReference type="Gene3D" id="3.40.1710.10">
    <property type="entry name" value="abc type-2 transporter like domain"/>
    <property type="match status" value="1"/>
</dbReference>
<evidence type="ECO:0000256" key="6">
    <source>
        <dbReference type="SAM" id="Phobius"/>
    </source>
</evidence>
<protein>
    <recommendedName>
        <fullName evidence="7 8">ABC-2 type transporter transmembrane domain-containing protein</fullName>
    </recommendedName>
</protein>